<evidence type="ECO:0000313" key="2">
    <source>
        <dbReference type="EnsemblPlants" id="TraesCS4B02G034200.1.cds1"/>
    </source>
</evidence>
<organism evidence="2">
    <name type="scientific">Triticum aestivum</name>
    <name type="common">Wheat</name>
    <dbReference type="NCBI Taxonomy" id="4565"/>
    <lineage>
        <taxon>Eukaryota</taxon>
        <taxon>Viridiplantae</taxon>
        <taxon>Streptophyta</taxon>
        <taxon>Embryophyta</taxon>
        <taxon>Tracheophyta</taxon>
        <taxon>Spermatophyta</taxon>
        <taxon>Magnoliopsida</taxon>
        <taxon>Liliopsida</taxon>
        <taxon>Poales</taxon>
        <taxon>Poaceae</taxon>
        <taxon>BOP clade</taxon>
        <taxon>Pooideae</taxon>
        <taxon>Triticodae</taxon>
        <taxon>Triticeae</taxon>
        <taxon>Triticinae</taxon>
        <taxon>Triticum</taxon>
    </lineage>
</organism>
<dbReference type="SMR" id="A0A3B6IME2"/>
<dbReference type="Gramene" id="TraesCLE_scaffold_042210_01G000100.1">
    <property type="protein sequence ID" value="TraesCLE_scaffold_042210_01G000100.1"/>
    <property type="gene ID" value="TraesCLE_scaffold_042210_01G000100"/>
</dbReference>
<dbReference type="NCBIfam" id="TIGR01640">
    <property type="entry name" value="F_box_assoc_1"/>
    <property type="match status" value="1"/>
</dbReference>
<dbReference type="OMA" id="YSLANAC"/>
<reference evidence="2" key="1">
    <citation type="submission" date="2018-08" db="EMBL/GenBank/DDBJ databases">
        <authorList>
            <person name="Rossello M."/>
        </authorList>
    </citation>
    <scope>NUCLEOTIDE SEQUENCE [LARGE SCALE GENOMIC DNA]</scope>
    <source>
        <strain evidence="2">cv. Chinese Spring</strain>
    </source>
</reference>
<dbReference type="OrthoDB" id="1894463at2759"/>
<protein>
    <recommendedName>
        <fullName evidence="1">F-box associated beta-propeller type 3 domain-containing protein</fullName>
    </recommendedName>
</protein>
<proteinExistence type="predicted"/>
<dbReference type="InterPro" id="IPR050796">
    <property type="entry name" value="SCF_F-box_component"/>
</dbReference>
<dbReference type="EnsemblPlants" id="TraesCS4B02G034200.1">
    <property type="protein sequence ID" value="TraesCS4B02G034200.1.cds1"/>
    <property type="gene ID" value="TraesCS4B02G034200"/>
</dbReference>
<dbReference type="Gramene" id="TraesCS4B02G034200.1">
    <property type="protein sequence ID" value="TraesCS4B02G034200.1.cds1"/>
    <property type="gene ID" value="TraesCS4B02G034200"/>
</dbReference>
<dbReference type="PANTHER" id="PTHR31672">
    <property type="entry name" value="BNACNNG10540D PROTEIN"/>
    <property type="match status" value="1"/>
</dbReference>
<evidence type="ECO:0000313" key="3">
    <source>
        <dbReference type="Proteomes" id="UP000019116"/>
    </source>
</evidence>
<keyword evidence="3" id="KW-1185">Reference proteome</keyword>
<dbReference type="Proteomes" id="UP000019116">
    <property type="component" value="Chromosome 4B"/>
</dbReference>
<dbReference type="Pfam" id="PF08268">
    <property type="entry name" value="FBA_3"/>
    <property type="match status" value="1"/>
</dbReference>
<name>A0A3B6IME2_WHEAT</name>
<dbReference type="Gramene" id="TraesWEE_scaffold_139630_01G000100.1">
    <property type="protein sequence ID" value="TraesWEE_scaffold_139630_01G000100.1"/>
    <property type="gene ID" value="TraesWEE_scaffold_139630_01G000100"/>
</dbReference>
<reference evidence="2" key="2">
    <citation type="submission" date="2018-10" db="UniProtKB">
        <authorList>
            <consortium name="EnsemblPlants"/>
        </authorList>
    </citation>
    <scope>IDENTIFICATION</scope>
</reference>
<evidence type="ECO:0000259" key="1">
    <source>
        <dbReference type="Pfam" id="PF08268"/>
    </source>
</evidence>
<dbReference type="Gramene" id="TraesROB_scaffold_082850_01G000100.1">
    <property type="protein sequence ID" value="TraesROB_scaffold_082850_01G000100.1"/>
    <property type="gene ID" value="TraesROB_scaffold_082850_01G000100"/>
</dbReference>
<dbReference type="PANTHER" id="PTHR31672:SF2">
    <property type="entry name" value="F-BOX DOMAIN-CONTAINING PROTEIN"/>
    <property type="match status" value="1"/>
</dbReference>
<dbReference type="InterPro" id="IPR017451">
    <property type="entry name" value="F-box-assoc_interact_dom"/>
</dbReference>
<dbReference type="AlphaFoldDB" id="A0A3B6IME2"/>
<feature type="domain" description="F-box associated beta-propeller type 3" evidence="1">
    <location>
        <begin position="26"/>
        <end position="195"/>
    </location>
</feature>
<dbReference type="InterPro" id="IPR013187">
    <property type="entry name" value="F-box-assoc_dom_typ3"/>
</dbReference>
<dbReference type="Gramene" id="TraesCS4B03G0075000.1">
    <property type="protein sequence ID" value="TraesCS4B03G0075000.1.CDS1"/>
    <property type="gene ID" value="TraesCS4B03G0075000"/>
</dbReference>
<accession>A0A3B6IME2</accession>
<dbReference type="Gramene" id="TraesCAD_scaffold_066423_01G000100.1">
    <property type="protein sequence ID" value="TraesCAD_scaffold_066423_01G000100.1"/>
    <property type="gene ID" value="TraesCAD_scaffold_066423_01G000100"/>
</dbReference>
<dbReference type="Gramene" id="TraesRN4B0100076300.1">
    <property type="protein sequence ID" value="TraesRN4B0100076300.1"/>
    <property type="gene ID" value="TraesRN4B0100076300"/>
</dbReference>
<sequence>MLVLNSPSSRRLMCRVTDLFTAAGYSLANACNGFLLFAPRIHDWPLFVCNPVTGEKLLLSEAPSVQHEVSYALGFSPSTRRYKLFRLSFPPNGCYMDVRTLGGSGDQLWRRYPDPLQCRAVSAPSPALVGGKIYLTCGEGILVMDVATEAHCTYPLPMHEGEKLAFELRGRLCVAVHVVAQCKLFFWVLHLDQDKKDGTPLLDWELRYTFHMVHGGDNNDGEDQPRGAGFDDRNGMLCYRMSDRLHRYNTTENDHHHKVGALLEWNNISQLPNKDWWNVYGGYRPTLVSPRSLLVDPLAEHRHKEFEDSLLAALRDP</sequence>